<proteinExistence type="predicted"/>
<comment type="catalytic activity">
    <reaction evidence="1">
        <text>ATP + protein L-histidine = ADP + protein N-phospho-L-histidine.</text>
        <dbReference type="EC" id="2.7.13.3"/>
    </reaction>
</comment>
<dbReference type="EC" id="2.7.13.3" evidence="2"/>
<dbReference type="Pfam" id="PF00512">
    <property type="entry name" value="HisKA"/>
    <property type="match status" value="1"/>
</dbReference>
<accession>A0A075WG09</accession>
<evidence type="ECO:0000256" key="5">
    <source>
        <dbReference type="ARBA" id="ARBA00022741"/>
    </source>
</evidence>
<name>A0A075WG09_ARCFL</name>
<evidence type="ECO:0000259" key="9">
    <source>
        <dbReference type="PROSITE" id="PS50109"/>
    </source>
</evidence>
<feature type="transmembrane region" description="Helical" evidence="8">
    <location>
        <begin position="7"/>
        <end position="28"/>
    </location>
</feature>
<dbReference type="Gene3D" id="3.30.565.10">
    <property type="entry name" value="Histidine kinase-like ATPase, C-terminal domain"/>
    <property type="match status" value="1"/>
</dbReference>
<keyword evidence="7" id="KW-0067">ATP-binding</keyword>
<dbReference type="HOGENOM" id="CLU_009587_1_0_2"/>
<dbReference type="InterPro" id="IPR003594">
    <property type="entry name" value="HATPase_dom"/>
</dbReference>
<dbReference type="PROSITE" id="PS50885">
    <property type="entry name" value="HAMP"/>
    <property type="match status" value="1"/>
</dbReference>
<evidence type="ECO:0000256" key="1">
    <source>
        <dbReference type="ARBA" id="ARBA00000085"/>
    </source>
</evidence>
<dbReference type="SUPFAM" id="SSF55874">
    <property type="entry name" value="ATPase domain of HSP90 chaperone/DNA topoisomerase II/histidine kinase"/>
    <property type="match status" value="1"/>
</dbReference>
<reference evidence="11 12" key="1">
    <citation type="submission" date="2013-07" db="EMBL/GenBank/DDBJ databases">
        <title>Genome of Archaeoglobus fulgidus.</title>
        <authorList>
            <person name="Fiebig A."/>
            <person name="Birkeland N.-K."/>
        </authorList>
    </citation>
    <scope>NUCLEOTIDE SEQUENCE [LARGE SCALE GENOMIC DNA]</scope>
    <source>
        <strain evidence="11 12">DSM 8774</strain>
    </source>
</reference>
<dbReference type="InterPro" id="IPR050980">
    <property type="entry name" value="2C_sensor_his_kinase"/>
</dbReference>
<organism evidence="11 12">
    <name type="scientific">Archaeoglobus fulgidus DSM 8774</name>
    <dbReference type="NCBI Taxonomy" id="1344584"/>
    <lineage>
        <taxon>Archaea</taxon>
        <taxon>Methanobacteriati</taxon>
        <taxon>Methanobacteriota</taxon>
        <taxon>Archaeoglobi</taxon>
        <taxon>Archaeoglobales</taxon>
        <taxon>Archaeoglobaceae</taxon>
        <taxon>Archaeoglobus</taxon>
    </lineage>
</organism>
<keyword evidence="8" id="KW-0812">Transmembrane</keyword>
<keyword evidence="8" id="KW-1133">Transmembrane helix</keyword>
<dbReference type="PRINTS" id="PR00344">
    <property type="entry name" value="BCTRLSENSOR"/>
</dbReference>
<dbReference type="Pfam" id="PF02518">
    <property type="entry name" value="HATPase_c"/>
    <property type="match status" value="1"/>
</dbReference>
<dbReference type="InterPro" id="IPR004358">
    <property type="entry name" value="Sig_transdc_His_kin-like_C"/>
</dbReference>
<dbReference type="EMBL" id="CP006577">
    <property type="protein sequence ID" value="AIG98722.1"/>
    <property type="molecule type" value="Genomic_DNA"/>
</dbReference>
<dbReference type="Gene3D" id="1.10.287.130">
    <property type="match status" value="1"/>
</dbReference>
<feature type="domain" description="Histidine kinase" evidence="9">
    <location>
        <begin position="341"/>
        <end position="528"/>
    </location>
</feature>
<dbReference type="InterPro" id="IPR003661">
    <property type="entry name" value="HisK_dim/P_dom"/>
</dbReference>
<dbReference type="GeneID" id="24795465"/>
<dbReference type="InterPro" id="IPR003660">
    <property type="entry name" value="HAMP_dom"/>
</dbReference>
<dbReference type="RefSeq" id="WP_010879217.1">
    <property type="nucleotide sequence ID" value="NZ_CP006577.1"/>
</dbReference>
<dbReference type="CDD" id="cd00075">
    <property type="entry name" value="HATPase"/>
    <property type="match status" value="1"/>
</dbReference>
<keyword evidence="4" id="KW-0808">Transferase</keyword>
<evidence type="ECO:0000256" key="4">
    <source>
        <dbReference type="ARBA" id="ARBA00022679"/>
    </source>
</evidence>
<keyword evidence="8" id="KW-0472">Membrane</keyword>
<dbReference type="KEGG" id="afg:AFULGI_00019720"/>
<evidence type="ECO:0000313" key="12">
    <source>
        <dbReference type="Proteomes" id="UP000028501"/>
    </source>
</evidence>
<gene>
    <name evidence="11" type="ORF">AFULGI_00019720</name>
</gene>
<feature type="transmembrane region" description="Helical" evidence="8">
    <location>
        <begin position="250"/>
        <end position="273"/>
    </location>
</feature>
<dbReference type="SMART" id="SM00387">
    <property type="entry name" value="HATPase_c"/>
    <property type="match status" value="1"/>
</dbReference>
<evidence type="ECO:0000313" key="11">
    <source>
        <dbReference type="EMBL" id="AIG98722.1"/>
    </source>
</evidence>
<dbReference type="Proteomes" id="UP000028501">
    <property type="component" value="Chromosome"/>
</dbReference>
<dbReference type="PANTHER" id="PTHR44936">
    <property type="entry name" value="SENSOR PROTEIN CREC"/>
    <property type="match status" value="1"/>
</dbReference>
<keyword evidence="6" id="KW-0418">Kinase</keyword>
<keyword evidence="5" id="KW-0547">Nucleotide-binding</keyword>
<dbReference type="GO" id="GO:0000155">
    <property type="term" value="F:phosphorelay sensor kinase activity"/>
    <property type="evidence" value="ECO:0007669"/>
    <property type="project" value="InterPro"/>
</dbReference>
<dbReference type="PANTHER" id="PTHR44936:SF10">
    <property type="entry name" value="SENSOR PROTEIN RSTB"/>
    <property type="match status" value="1"/>
</dbReference>
<feature type="domain" description="HAMP" evidence="10">
    <location>
        <begin position="275"/>
        <end position="326"/>
    </location>
</feature>
<dbReference type="InterPro" id="IPR036890">
    <property type="entry name" value="HATPase_C_sf"/>
</dbReference>
<evidence type="ECO:0000256" key="3">
    <source>
        <dbReference type="ARBA" id="ARBA00022553"/>
    </source>
</evidence>
<evidence type="ECO:0000256" key="2">
    <source>
        <dbReference type="ARBA" id="ARBA00012438"/>
    </source>
</evidence>
<dbReference type="GO" id="GO:0005524">
    <property type="term" value="F:ATP binding"/>
    <property type="evidence" value="ECO:0007669"/>
    <property type="project" value="UniProtKB-KW"/>
</dbReference>
<evidence type="ECO:0000256" key="8">
    <source>
        <dbReference type="SAM" id="Phobius"/>
    </source>
</evidence>
<dbReference type="SMART" id="SM00388">
    <property type="entry name" value="HisKA"/>
    <property type="match status" value="1"/>
</dbReference>
<protein>
    <recommendedName>
        <fullName evidence="2">histidine kinase</fullName>
        <ecNumber evidence="2">2.7.13.3</ecNumber>
    </recommendedName>
</protein>
<evidence type="ECO:0000256" key="7">
    <source>
        <dbReference type="ARBA" id="ARBA00022840"/>
    </source>
</evidence>
<dbReference type="AlphaFoldDB" id="A0A075WG09"/>
<dbReference type="GO" id="GO:0005886">
    <property type="term" value="C:plasma membrane"/>
    <property type="evidence" value="ECO:0007669"/>
    <property type="project" value="UniProtKB-SubCell"/>
</dbReference>
<keyword evidence="3" id="KW-0597">Phosphoprotein</keyword>
<dbReference type="CDD" id="cd00082">
    <property type="entry name" value="HisKA"/>
    <property type="match status" value="1"/>
</dbReference>
<dbReference type="PROSITE" id="PS50109">
    <property type="entry name" value="HIS_KIN"/>
    <property type="match status" value="1"/>
</dbReference>
<evidence type="ECO:0000256" key="6">
    <source>
        <dbReference type="ARBA" id="ARBA00022777"/>
    </source>
</evidence>
<sequence length="528" mass="59243">MLTRKVLLVGGGVLVVSVIVIYAGLYFATQSLFDHIDVNNALNRAELVHSALFHEVDAIDSFCADWAEWDDTYNFVLNRNMDYVESNLVDETFPTLNVNYIVYLDRNGEVVLAKGYDLENETAMNPSQPLIERFRELSARNDLDVKKGFLRFDNSIYAFSARPILRSDETGPYAGTLIFARIVDDSFIQSPSKIAGLSFKILPVPKEKSVKFVNESALLVEFPLEDYSGRVVGTIEFYAEREALGILSSLYLPLAFAGTAVGILVVLGYLLFVKRAVVDRVERLAESLGRIMEKGAGRVEVEGCDEITLLEKRINELLDAISGKIEEVEELNQNLRLVNKLMRHDILNDLTSIQLAVEVLKEEGMNDGMVMNIERSVSRIADLIRRVRTLEEIMGREAELVEIDLKDIIEEIAEKYNVEVEVEGETMFMADKNVVSVFDNLISNSVRHGNADKVFIRGEKRNGKCYVTFSDNGSGIPEEISDRIFEEGFSTKGSGLGLYIVKKLMSRYGGEIRLLSASPATFQLVFKC</sequence>
<dbReference type="Pfam" id="PF05228">
    <property type="entry name" value="CHASE4"/>
    <property type="match status" value="1"/>
</dbReference>
<evidence type="ECO:0000259" key="10">
    <source>
        <dbReference type="PROSITE" id="PS50885"/>
    </source>
</evidence>
<dbReference type="InterPro" id="IPR007892">
    <property type="entry name" value="CHASE4"/>
</dbReference>
<dbReference type="InterPro" id="IPR005467">
    <property type="entry name" value="His_kinase_dom"/>
</dbReference>